<evidence type="ECO:0000256" key="3">
    <source>
        <dbReference type="ARBA" id="ARBA00022705"/>
    </source>
</evidence>
<dbReference type="GO" id="GO:0005524">
    <property type="term" value="F:ATP binding"/>
    <property type="evidence" value="ECO:0007669"/>
    <property type="project" value="InterPro"/>
</dbReference>
<dbReference type="InterPro" id="IPR016059">
    <property type="entry name" value="DNA_ligase_ATP-dep_CS"/>
</dbReference>
<dbReference type="EMBL" id="CP047475">
    <property type="protein sequence ID" value="QIA63375.1"/>
    <property type="molecule type" value="Genomic_DNA"/>
</dbReference>
<dbReference type="GO" id="GO:0006310">
    <property type="term" value="P:DNA recombination"/>
    <property type="evidence" value="ECO:0007669"/>
    <property type="project" value="InterPro"/>
</dbReference>
<comment type="cofactor">
    <cofactor evidence="1">
        <name>a divalent metal cation</name>
        <dbReference type="ChEBI" id="CHEBI:60240"/>
    </cofactor>
</comment>
<dbReference type="GO" id="GO:0006260">
    <property type="term" value="P:DNA replication"/>
    <property type="evidence" value="ECO:0007669"/>
    <property type="project" value="UniProtKB-KW"/>
</dbReference>
<comment type="catalytic activity">
    <reaction evidence="6">
        <text>ATP + (deoxyribonucleotide)n-3'-hydroxyl + 5'-phospho-(deoxyribonucleotide)m = (deoxyribonucleotide)n+m + AMP + diphosphate.</text>
        <dbReference type="EC" id="6.5.1.1"/>
    </reaction>
</comment>
<dbReference type="PROSITE" id="PS50160">
    <property type="entry name" value="DNA_LIGASE_A3"/>
    <property type="match status" value="1"/>
</dbReference>
<dbReference type="PROSITE" id="PS00333">
    <property type="entry name" value="DNA_LIGASE_A2"/>
    <property type="match status" value="1"/>
</dbReference>
<dbReference type="Pfam" id="PF14743">
    <property type="entry name" value="DNA_ligase_OB_2"/>
    <property type="match status" value="1"/>
</dbReference>
<dbReference type="AlphaFoldDB" id="A0A7Z2T342"/>
<feature type="chain" id="PRO_5031017003" evidence="7">
    <location>
        <begin position="21"/>
        <end position="287"/>
    </location>
</feature>
<reference evidence="9 10" key="1">
    <citation type="submission" date="2020-01" db="EMBL/GenBank/DDBJ databases">
        <title>Whole genome and functional gene identification of agarase of Vibrio HN897.</title>
        <authorList>
            <person name="Liu Y."/>
            <person name="Zhao Z."/>
        </authorList>
    </citation>
    <scope>NUCLEOTIDE SEQUENCE [LARGE SCALE GENOMIC DNA]</scope>
    <source>
        <strain evidence="9 10">HN897</strain>
    </source>
</reference>
<evidence type="ECO:0000256" key="1">
    <source>
        <dbReference type="ARBA" id="ARBA00001968"/>
    </source>
</evidence>
<evidence type="ECO:0000256" key="5">
    <source>
        <dbReference type="ARBA" id="ARBA00023204"/>
    </source>
</evidence>
<dbReference type="GO" id="GO:0003910">
    <property type="term" value="F:DNA ligase (ATP) activity"/>
    <property type="evidence" value="ECO:0007669"/>
    <property type="project" value="UniProtKB-EC"/>
</dbReference>
<keyword evidence="10" id="KW-1185">Reference proteome</keyword>
<dbReference type="CDD" id="cd07896">
    <property type="entry name" value="Adenylation_kDNA_ligase_like"/>
    <property type="match status" value="1"/>
</dbReference>
<dbReference type="InterPro" id="IPR012340">
    <property type="entry name" value="NA-bd_OB-fold"/>
</dbReference>
<evidence type="ECO:0000256" key="6">
    <source>
        <dbReference type="ARBA" id="ARBA00034003"/>
    </source>
</evidence>
<feature type="signal peptide" evidence="7">
    <location>
        <begin position="1"/>
        <end position="20"/>
    </location>
</feature>
<dbReference type="Gene3D" id="2.40.50.140">
    <property type="entry name" value="Nucleic acid-binding proteins"/>
    <property type="match status" value="1"/>
</dbReference>
<dbReference type="Gene3D" id="3.30.1490.70">
    <property type="match status" value="1"/>
</dbReference>
<accession>A0A7Z2T342</accession>
<dbReference type="InterPro" id="IPR050326">
    <property type="entry name" value="NAD_dep_DNA_ligaseB"/>
</dbReference>
<keyword evidence="2 9" id="KW-0436">Ligase</keyword>
<dbReference type="PANTHER" id="PTHR47810:SF1">
    <property type="entry name" value="DNA LIGASE B"/>
    <property type="match status" value="1"/>
</dbReference>
<keyword evidence="7" id="KW-0732">Signal</keyword>
<dbReference type="Proteomes" id="UP000464262">
    <property type="component" value="Chromosome 1"/>
</dbReference>
<dbReference type="PANTHER" id="PTHR47810">
    <property type="entry name" value="DNA LIGASE"/>
    <property type="match status" value="1"/>
</dbReference>
<dbReference type="InterPro" id="IPR029319">
    <property type="entry name" value="DNA_ligase_OB"/>
</dbReference>
<dbReference type="NCBIfam" id="NF006592">
    <property type="entry name" value="PRK09125.1"/>
    <property type="match status" value="1"/>
</dbReference>
<keyword evidence="5" id="KW-0234">DNA repair</keyword>
<dbReference type="Pfam" id="PF01068">
    <property type="entry name" value="DNA_ligase_A_M"/>
    <property type="match status" value="1"/>
</dbReference>
<sequence>MRIRLSLLALAIVGSFSLSATPPNEDFKPLMLAKDYQPETALEKYWVSEKLDGIRAYWDGVNLKTRNGHVIHAPKWFTQTLPSFPVEGELWAGRGRFHVVQTTVMDTQADDIAWRNIGFYLFDLPHDLDTFDNRYARLSRWLESSKQQGDYSHLALVEQYAINSEVELNQKLLALSEKGAEGLMLKRIDVEYQSGRTDALLKLKTYQDREAVVIGYKAGKGKYKGQVGALLVRNSDGVEFYLGSGLSDQLRDKPPSIGTTVTYRFNGLTQYGKPKYARLLRERPATF</sequence>
<evidence type="ECO:0000313" key="10">
    <source>
        <dbReference type="Proteomes" id="UP000464262"/>
    </source>
</evidence>
<keyword evidence="4" id="KW-0227">DNA damage</keyword>
<evidence type="ECO:0000256" key="7">
    <source>
        <dbReference type="SAM" id="SignalP"/>
    </source>
</evidence>
<dbReference type="InterPro" id="IPR012310">
    <property type="entry name" value="DNA_ligase_ATP-dep_cent"/>
</dbReference>
<organism evidence="9 10">
    <name type="scientific">Vibrio astriarenae</name>
    <dbReference type="NCBI Taxonomy" id="1481923"/>
    <lineage>
        <taxon>Bacteria</taxon>
        <taxon>Pseudomonadati</taxon>
        <taxon>Pseudomonadota</taxon>
        <taxon>Gammaproteobacteria</taxon>
        <taxon>Vibrionales</taxon>
        <taxon>Vibrionaceae</taxon>
        <taxon>Vibrio</taxon>
    </lineage>
</organism>
<proteinExistence type="predicted"/>
<evidence type="ECO:0000313" key="9">
    <source>
        <dbReference type="EMBL" id="QIA63375.1"/>
    </source>
</evidence>
<dbReference type="CDD" id="cd08041">
    <property type="entry name" value="OBF_kDNA_ligase_like"/>
    <property type="match status" value="1"/>
</dbReference>
<protein>
    <submittedName>
        <fullName evidence="9">DNA ligase</fullName>
    </submittedName>
</protein>
<dbReference type="SUPFAM" id="SSF50249">
    <property type="entry name" value="Nucleic acid-binding proteins"/>
    <property type="match status" value="1"/>
</dbReference>
<dbReference type="GO" id="GO:0006281">
    <property type="term" value="P:DNA repair"/>
    <property type="evidence" value="ECO:0007669"/>
    <property type="project" value="UniProtKB-KW"/>
</dbReference>
<dbReference type="SUPFAM" id="SSF56091">
    <property type="entry name" value="DNA ligase/mRNA capping enzyme, catalytic domain"/>
    <property type="match status" value="1"/>
</dbReference>
<dbReference type="RefSeq" id="WP_164648269.1">
    <property type="nucleotide sequence ID" value="NZ_CP047475.1"/>
</dbReference>
<keyword evidence="3" id="KW-0235">DNA replication</keyword>
<gene>
    <name evidence="9" type="ORF">GT360_07515</name>
</gene>
<dbReference type="KEGG" id="vas:GT360_07515"/>
<evidence type="ECO:0000256" key="4">
    <source>
        <dbReference type="ARBA" id="ARBA00022763"/>
    </source>
</evidence>
<name>A0A7Z2T342_9VIBR</name>
<evidence type="ECO:0000259" key="8">
    <source>
        <dbReference type="PROSITE" id="PS50160"/>
    </source>
</evidence>
<feature type="domain" description="ATP-dependent DNA ligase family profile" evidence="8">
    <location>
        <begin position="119"/>
        <end position="236"/>
    </location>
</feature>
<evidence type="ECO:0000256" key="2">
    <source>
        <dbReference type="ARBA" id="ARBA00022598"/>
    </source>
</evidence>
<dbReference type="Gene3D" id="3.30.470.30">
    <property type="entry name" value="DNA ligase/mRNA capping enzyme"/>
    <property type="match status" value="1"/>
</dbReference>